<protein>
    <submittedName>
        <fullName evidence="2">Uncharacterized protein</fullName>
    </submittedName>
</protein>
<accession>A0A0C3CZJ1</accession>
<feature type="transmembrane region" description="Helical" evidence="1">
    <location>
        <begin position="78"/>
        <end position="101"/>
    </location>
</feature>
<dbReference type="EMBL" id="KN831768">
    <property type="protein sequence ID" value="KIM49574.1"/>
    <property type="molecule type" value="Genomic_DNA"/>
</dbReference>
<dbReference type="AlphaFoldDB" id="A0A0C3CZJ1"/>
<keyword evidence="3" id="KW-1185">Reference proteome</keyword>
<keyword evidence="1" id="KW-0812">Transmembrane</keyword>
<feature type="transmembrane region" description="Helical" evidence="1">
    <location>
        <begin position="12"/>
        <end position="35"/>
    </location>
</feature>
<feature type="transmembrane region" description="Helical" evidence="1">
    <location>
        <begin position="107"/>
        <end position="134"/>
    </location>
</feature>
<gene>
    <name evidence="2" type="ORF">M413DRAFT_111891</name>
</gene>
<dbReference type="HOGENOM" id="CLU_1796693_0_0_1"/>
<dbReference type="Proteomes" id="UP000053424">
    <property type="component" value="Unassembled WGS sequence"/>
</dbReference>
<reference evidence="3" key="2">
    <citation type="submission" date="2015-01" db="EMBL/GenBank/DDBJ databases">
        <title>Evolutionary Origins and Diversification of the Mycorrhizal Mutualists.</title>
        <authorList>
            <consortium name="DOE Joint Genome Institute"/>
            <consortium name="Mycorrhizal Genomics Consortium"/>
            <person name="Kohler A."/>
            <person name="Kuo A."/>
            <person name="Nagy L.G."/>
            <person name="Floudas D."/>
            <person name="Copeland A."/>
            <person name="Barry K.W."/>
            <person name="Cichocki N."/>
            <person name="Veneault-Fourrey C."/>
            <person name="LaButti K."/>
            <person name="Lindquist E.A."/>
            <person name="Lipzen A."/>
            <person name="Lundell T."/>
            <person name="Morin E."/>
            <person name="Murat C."/>
            <person name="Riley R."/>
            <person name="Ohm R."/>
            <person name="Sun H."/>
            <person name="Tunlid A."/>
            <person name="Henrissat B."/>
            <person name="Grigoriev I.V."/>
            <person name="Hibbett D.S."/>
            <person name="Martin F."/>
        </authorList>
    </citation>
    <scope>NUCLEOTIDE SEQUENCE [LARGE SCALE GENOMIC DNA]</scope>
    <source>
        <strain evidence="3">h7</strain>
    </source>
</reference>
<reference evidence="2 3" key="1">
    <citation type="submission" date="2014-04" db="EMBL/GenBank/DDBJ databases">
        <authorList>
            <consortium name="DOE Joint Genome Institute"/>
            <person name="Kuo A."/>
            <person name="Gay G."/>
            <person name="Dore J."/>
            <person name="Kohler A."/>
            <person name="Nagy L.G."/>
            <person name="Floudas D."/>
            <person name="Copeland A."/>
            <person name="Barry K.W."/>
            <person name="Cichocki N."/>
            <person name="Veneault-Fourrey C."/>
            <person name="LaButti K."/>
            <person name="Lindquist E.A."/>
            <person name="Lipzen A."/>
            <person name="Lundell T."/>
            <person name="Morin E."/>
            <person name="Murat C."/>
            <person name="Sun H."/>
            <person name="Tunlid A."/>
            <person name="Henrissat B."/>
            <person name="Grigoriev I.V."/>
            <person name="Hibbett D.S."/>
            <person name="Martin F."/>
            <person name="Nordberg H.P."/>
            <person name="Cantor M.N."/>
            <person name="Hua S.X."/>
        </authorList>
    </citation>
    <scope>NUCLEOTIDE SEQUENCE [LARGE SCALE GENOMIC DNA]</scope>
    <source>
        <strain evidence="3">h7</strain>
    </source>
</reference>
<keyword evidence="1" id="KW-1133">Transmembrane helix</keyword>
<sequence length="144" mass="17709">MANDPFSLFLRLSLPFLFSWCLTAIIYFIHLPYLFPSHKISNHHYHSSATRARLISPLLPKKFPFSRCHLRMDRKSRFFFFFCMYNYHWHVHHISWSLILFQLPQYLFFFSFPLFLFLFSFYFLPSCVLLLLLYELDWMNGMIR</sequence>
<proteinExistence type="predicted"/>
<evidence type="ECO:0000313" key="3">
    <source>
        <dbReference type="Proteomes" id="UP000053424"/>
    </source>
</evidence>
<evidence type="ECO:0000256" key="1">
    <source>
        <dbReference type="SAM" id="Phobius"/>
    </source>
</evidence>
<keyword evidence="1" id="KW-0472">Membrane</keyword>
<evidence type="ECO:0000313" key="2">
    <source>
        <dbReference type="EMBL" id="KIM49574.1"/>
    </source>
</evidence>
<organism evidence="2 3">
    <name type="scientific">Hebeloma cylindrosporum</name>
    <dbReference type="NCBI Taxonomy" id="76867"/>
    <lineage>
        <taxon>Eukaryota</taxon>
        <taxon>Fungi</taxon>
        <taxon>Dikarya</taxon>
        <taxon>Basidiomycota</taxon>
        <taxon>Agaricomycotina</taxon>
        <taxon>Agaricomycetes</taxon>
        <taxon>Agaricomycetidae</taxon>
        <taxon>Agaricales</taxon>
        <taxon>Agaricineae</taxon>
        <taxon>Hymenogastraceae</taxon>
        <taxon>Hebeloma</taxon>
    </lineage>
</organism>
<name>A0A0C3CZJ1_HEBCY</name>